<keyword evidence="1" id="KW-0472">Membrane</keyword>
<dbReference type="EMBL" id="NOXF01000009">
    <property type="protein sequence ID" value="PEQ24003.1"/>
    <property type="molecule type" value="Genomic_DNA"/>
</dbReference>
<evidence type="ECO:0000256" key="1">
    <source>
        <dbReference type="SAM" id="Phobius"/>
    </source>
</evidence>
<dbReference type="HOGENOM" id="CLU_2842062_0_0_9"/>
<keyword evidence="1" id="KW-1133">Transmembrane helix</keyword>
<protein>
    <submittedName>
        <fullName evidence="2">Uncharacterized protein</fullName>
    </submittedName>
</protein>
<feature type="transmembrane region" description="Helical" evidence="1">
    <location>
        <begin position="22"/>
        <end position="45"/>
    </location>
</feature>
<accession>A7VVA5</accession>
<keyword evidence="1" id="KW-0812">Transmembrane</keyword>
<dbReference type="AlphaFoldDB" id="A7VVA5"/>
<evidence type="ECO:0000313" key="5">
    <source>
        <dbReference type="Proteomes" id="UP000220611"/>
    </source>
</evidence>
<organism evidence="2 4">
    <name type="scientific">[Clostridium] leptum DSM 753</name>
    <dbReference type="NCBI Taxonomy" id="428125"/>
    <lineage>
        <taxon>Bacteria</taxon>
        <taxon>Bacillati</taxon>
        <taxon>Bacillota</taxon>
        <taxon>Clostridia</taxon>
        <taxon>Eubacteriales</taxon>
        <taxon>Oscillospiraceae</taxon>
        <taxon>Oscillospiraceae incertae sedis</taxon>
    </lineage>
</organism>
<gene>
    <name evidence="3" type="ORF">CH238_10945</name>
    <name evidence="2" type="ORF">CLOLEP_02517</name>
</gene>
<reference evidence="2 4" key="2">
    <citation type="submission" date="2007-08" db="EMBL/GenBank/DDBJ databases">
        <authorList>
            <person name="Fulton L."/>
            <person name="Clifton S."/>
            <person name="Fulton B."/>
            <person name="Xu J."/>
            <person name="Minx P."/>
            <person name="Pepin K.H."/>
            <person name="Johnson M."/>
            <person name="Thiruvilangam P."/>
            <person name="Bhonagiri V."/>
            <person name="Nash W.E."/>
            <person name="Wang C."/>
            <person name="Mardis E.R."/>
            <person name="Wilson R.K."/>
        </authorList>
    </citation>
    <scope>NUCLEOTIDE SEQUENCE [LARGE SCALE GENOMIC DNA]</scope>
    <source>
        <strain evidence="2 4">DSM 753</strain>
    </source>
</reference>
<reference evidence="3 5" key="3">
    <citation type="submission" date="2017-07" db="EMBL/GenBank/DDBJ databases">
        <title>Prevalence of linear plasmids in Cutibacterium (Propionibacterium) acnes isolates obtained from prostatic tissue.</title>
        <authorList>
            <person name="Davidsson S."/>
            <person name="Carlsson J."/>
            <person name="Molling P."/>
            <person name="Andren O."/>
            <person name="Andersson S.-O."/>
            <person name="Brzuszkiewicz E."/>
            <person name="Poehlein A."/>
            <person name="Al-Zeer M."/>
            <person name="Brinkmann V."/>
            <person name="Scavenius C."/>
            <person name="Nazipi S."/>
            <person name="Soderquist B."/>
            <person name="Bruggemann H."/>
        </authorList>
    </citation>
    <scope>NUCLEOTIDE SEQUENCE [LARGE SCALE GENOMIC DNA]</scope>
    <source>
        <strain evidence="3 5">DSM 753</strain>
    </source>
</reference>
<proteinExistence type="predicted"/>
<sequence>MDIIRIEIDLWRCSHLKKCHKIALLIGLITSVAAIVATVTTVCLLHQKKKKEDEELEHYLDCSIQ</sequence>
<reference evidence="2 4" key="1">
    <citation type="submission" date="2007-08" db="EMBL/GenBank/DDBJ databases">
        <title>Draft genome sequence of Clostridium leptum (DSM 753).</title>
        <authorList>
            <person name="Sudarsanam P."/>
            <person name="Ley R."/>
            <person name="Guruge J."/>
            <person name="Turnbaugh P.J."/>
            <person name="Mahowald M."/>
            <person name="Liep D."/>
            <person name="Gordon J."/>
        </authorList>
    </citation>
    <scope>NUCLEOTIDE SEQUENCE [LARGE SCALE GENOMIC DNA]</scope>
    <source>
        <strain evidence="2 4">DSM 753</strain>
    </source>
</reference>
<dbReference type="Proteomes" id="UP000003490">
    <property type="component" value="Unassembled WGS sequence"/>
</dbReference>
<evidence type="ECO:0000313" key="2">
    <source>
        <dbReference type="EMBL" id="EDO60905.1"/>
    </source>
</evidence>
<dbReference type="Proteomes" id="UP000220611">
    <property type="component" value="Unassembled WGS sequence"/>
</dbReference>
<evidence type="ECO:0000313" key="4">
    <source>
        <dbReference type="Proteomes" id="UP000003490"/>
    </source>
</evidence>
<evidence type="ECO:0000313" key="3">
    <source>
        <dbReference type="EMBL" id="PEQ24003.1"/>
    </source>
</evidence>
<comment type="caution">
    <text evidence="2">The sequence shown here is derived from an EMBL/GenBank/DDBJ whole genome shotgun (WGS) entry which is preliminary data.</text>
</comment>
<dbReference type="EMBL" id="ABCB02000019">
    <property type="protein sequence ID" value="EDO60905.1"/>
    <property type="molecule type" value="Genomic_DNA"/>
</dbReference>
<keyword evidence="5" id="KW-1185">Reference proteome</keyword>
<name>A7VVA5_9FIRM</name>